<comment type="pathway">
    <text evidence="9">Amino-acid biosynthesis.</text>
</comment>
<evidence type="ECO:0000256" key="13">
    <source>
        <dbReference type="PIRSR" id="PIRSR001589-3"/>
    </source>
</evidence>
<evidence type="ECO:0000256" key="11">
    <source>
        <dbReference type="PIRSR" id="PIRSR001589-1"/>
    </source>
</evidence>
<feature type="site" description="Important for beta-aspartyl-AMP intermediate formation" evidence="13">
    <location>
        <position position="323"/>
    </location>
</feature>
<keyword evidence="3" id="KW-0436">Ligase</keyword>
<evidence type="ECO:0000256" key="7">
    <source>
        <dbReference type="ARBA" id="ARBA00022888"/>
    </source>
</evidence>
<sequence length="505" mass="58354">MCGIVASFGETINKEELTLRLNKIKHRGNRREAEINSGNNYFLGCQRLAIISPGSGKQPAVNEDKTIEVILNGEVYNFKELKETLSGHTFETNCDTEVIIHLYEQWGIEGFKKLNGMFAFVLWDHRTEEYIAVRDPLGVKPLYFVHVKSEDSITFASEQKSLIGLDGVILTLPPGHYMTQEKTGKYFYFDFHFEEFKADKLRYLLEASIKRRLYSDRSSGVFLSGGLDSALLSFYMKQFNSNVKAYSVGMENSEDLLFSKRYAKELNLDLEILTLSEDLIINKLPQIIYHLESYNPFLVRSGVGTYFASQLAAKNESVIFCGEGADELFAGYSYLWNFPFARYSALLKEGLNNLHQTELQRLDRMSMAHTIEAREPFLDINLVQYAFSIPVDSKIRPWESPLQKLCLREAYKGLLPEYIINRPKVPFDKGSAIDVVLHNHIYKEFSDKAFEAEKNRYTYMKSFNKETMFYFLIWKEFFLSASQAFVLDRGRYVNYDESSPEDIIK</sequence>
<keyword evidence="5 12" id="KW-0547">Nucleotide-binding</keyword>
<keyword evidence="8 11" id="KW-0315">Glutamine amidotransferase</keyword>
<keyword evidence="4 11" id="KW-0028">Amino-acid biosynthesis</keyword>
<evidence type="ECO:0000256" key="1">
    <source>
        <dbReference type="ARBA" id="ARBA00005752"/>
    </source>
</evidence>
<dbReference type="InterPro" id="IPR006426">
    <property type="entry name" value="Asn_synth_AEB"/>
</dbReference>
<name>A0A942A298_9BACT</name>
<dbReference type="SUPFAM" id="SSF52402">
    <property type="entry name" value="Adenine nucleotide alpha hydrolases-like"/>
    <property type="match status" value="1"/>
</dbReference>
<evidence type="ECO:0000256" key="2">
    <source>
        <dbReference type="ARBA" id="ARBA00012737"/>
    </source>
</evidence>
<dbReference type="InterPro" id="IPR050795">
    <property type="entry name" value="Asn_Synthetase"/>
</dbReference>
<evidence type="ECO:0000256" key="3">
    <source>
        <dbReference type="ARBA" id="ARBA00022598"/>
    </source>
</evidence>
<dbReference type="EC" id="6.3.5.4" evidence="2"/>
<dbReference type="PANTHER" id="PTHR11772:SF2">
    <property type="entry name" value="ASPARAGINE SYNTHETASE [GLUTAMINE-HYDROLYZING]"/>
    <property type="match status" value="1"/>
</dbReference>
<evidence type="ECO:0000259" key="14">
    <source>
        <dbReference type="PROSITE" id="PS51278"/>
    </source>
</evidence>
<evidence type="ECO:0000313" key="16">
    <source>
        <dbReference type="Proteomes" id="UP000722750"/>
    </source>
</evidence>
<gene>
    <name evidence="15" type="ORF">MAG551_00074</name>
</gene>
<evidence type="ECO:0000256" key="5">
    <source>
        <dbReference type="ARBA" id="ARBA00022741"/>
    </source>
</evidence>
<evidence type="ECO:0000313" key="15">
    <source>
        <dbReference type="EMBL" id="MBS1257039.1"/>
    </source>
</evidence>
<dbReference type="GO" id="GO:0005829">
    <property type="term" value="C:cytosol"/>
    <property type="evidence" value="ECO:0007669"/>
    <property type="project" value="TreeGrafter"/>
</dbReference>
<dbReference type="CDD" id="cd01991">
    <property type="entry name" value="Asn_synthase_B_C"/>
    <property type="match status" value="1"/>
</dbReference>
<dbReference type="InterPro" id="IPR001962">
    <property type="entry name" value="Asn_synthase"/>
</dbReference>
<dbReference type="PIRSF" id="PIRSF001589">
    <property type="entry name" value="Asn_synthetase_glu-h"/>
    <property type="match status" value="1"/>
</dbReference>
<comment type="catalytic activity">
    <reaction evidence="10">
        <text>L-aspartate + L-glutamine + ATP + H2O = L-asparagine + L-glutamate + AMP + diphosphate + H(+)</text>
        <dbReference type="Rhea" id="RHEA:12228"/>
        <dbReference type="ChEBI" id="CHEBI:15377"/>
        <dbReference type="ChEBI" id="CHEBI:15378"/>
        <dbReference type="ChEBI" id="CHEBI:29985"/>
        <dbReference type="ChEBI" id="CHEBI:29991"/>
        <dbReference type="ChEBI" id="CHEBI:30616"/>
        <dbReference type="ChEBI" id="CHEBI:33019"/>
        <dbReference type="ChEBI" id="CHEBI:58048"/>
        <dbReference type="ChEBI" id="CHEBI:58359"/>
        <dbReference type="ChEBI" id="CHEBI:456215"/>
        <dbReference type="EC" id="6.3.5.4"/>
    </reaction>
</comment>
<evidence type="ECO:0000256" key="10">
    <source>
        <dbReference type="ARBA" id="ARBA00048741"/>
    </source>
</evidence>
<organism evidence="15 16">
    <name type="scientific">Candidatus Scalindua arabica</name>
    <dbReference type="NCBI Taxonomy" id="1127984"/>
    <lineage>
        <taxon>Bacteria</taxon>
        <taxon>Pseudomonadati</taxon>
        <taxon>Planctomycetota</taxon>
        <taxon>Candidatus Brocadiia</taxon>
        <taxon>Candidatus Brocadiales</taxon>
        <taxon>Candidatus Scalinduaceae</taxon>
        <taxon>Candidatus Scalindua</taxon>
    </lineage>
</organism>
<evidence type="ECO:0000256" key="9">
    <source>
        <dbReference type="ARBA" id="ARBA00029440"/>
    </source>
</evidence>
<dbReference type="InterPro" id="IPR014729">
    <property type="entry name" value="Rossmann-like_a/b/a_fold"/>
</dbReference>
<feature type="active site" description="For GATase activity" evidence="11">
    <location>
        <position position="2"/>
    </location>
</feature>
<feature type="binding site" evidence="12">
    <location>
        <position position="95"/>
    </location>
    <ligand>
        <name>L-glutamine</name>
        <dbReference type="ChEBI" id="CHEBI:58359"/>
    </ligand>
</feature>
<dbReference type="Pfam" id="PF00733">
    <property type="entry name" value="Asn_synthase"/>
    <property type="match status" value="2"/>
</dbReference>
<dbReference type="EMBL" id="JAANXD010000003">
    <property type="protein sequence ID" value="MBS1257039.1"/>
    <property type="molecule type" value="Genomic_DNA"/>
</dbReference>
<keyword evidence="7 11" id="KW-0061">Asparagine biosynthesis</keyword>
<feature type="binding site" evidence="12">
    <location>
        <position position="248"/>
    </location>
    <ligand>
        <name>ATP</name>
        <dbReference type="ChEBI" id="CHEBI:30616"/>
    </ligand>
</feature>
<protein>
    <recommendedName>
        <fullName evidence="2">asparagine synthase (glutamine-hydrolyzing)</fullName>
        <ecNumber evidence="2">6.3.5.4</ecNumber>
    </recommendedName>
</protein>
<dbReference type="InterPro" id="IPR029055">
    <property type="entry name" value="Ntn_hydrolases_N"/>
</dbReference>
<dbReference type="GO" id="GO:0005524">
    <property type="term" value="F:ATP binding"/>
    <property type="evidence" value="ECO:0007669"/>
    <property type="project" value="UniProtKB-KW"/>
</dbReference>
<comment type="caution">
    <text evidence="15">The sequence shown here is derived from an EMBL/GenBank/DDBJ whole genome shotgun (WGS) entry which is preliminary data.</text>
</comment>
<dbReference type="SUPFAM" id="SSF56235">
    <property type="entry name" value="N-terminal nucleophile aminohydrolases (Ntn hydrolases)"/>
    <property type="match status" value="1"/>
</dbReference>
<dbReference type="CDD" id="cd00712">
    <property type="entry name" value="AsnB"/>
    <property type="match status" value="1"/>
</dbReference>
<dbReference type="Proteomes" id="UP000722750">
    <property type="component" value="Unassembled WGS sequence"/>
</dbReference>
<proteinExistence type="inferred from homology"/>
<reference evidence="15" key="1">
    <citation type="journal article" date="2021" name="ISME J.">
        <title>Fine-scale metabolic discontinuity in a stratified prokaryote microbiome of a Red Sea deep halocline.</title>
        <authorList>
            <person name="Michoud G."/>
            <person name="Ngugi D.K."/>
            <person name="Barozzi A."/>
            <person name="Merlino G."/>
            <person name="Calleja M.L."/>
            <person name="Delgado-Huertas A."/>
            <person name="Moran X.A.G."/>
            <person name="Daffonchio D."/>
        </authorList>
    </citation>
    <scope>NUCLEOTIDE SEQUENCE</scope>
    <source>
        <strain evidence="15">SuakinDeep_MAG55_1</strain>
    </source>
</reference>
<evidence type="ECO:0000256" key="4">
    <source>
        <dbReference type="ARBA" id="ARBA00022605"/>
    </source>
</evidence>
<dbReference type="PROSITE" id="PS51278">
    <property type="entry name" value="GATASE_TYPE_2"/>
    <property type="match status" value="1"/>
</dbReference>
<dbReference type="InterPro" id="IPR033738">
    <property type="entry name" value="AsnB_N"/>
</dbReference>
<evidence type="ECO:0000256" key="12">
    <source>
        <dbReference type="PIRSR" id="PIRSR001589-2"/>
    </source>
</evidence>
<dbReference type="Gene3D" id="3.40.50.620">
    <property type="entry name" value="HUPs"/>
    <property type="match status" value="1"/>
</dbReference>
<dbReference type="Gene3D" id="3.60.20.10">
    <property type="entry name" value="Glutamine Phosphoribosylpyrophosphate, subunit 1, domain 1"/>
    <property type="match status" value="1"/>
</dbReference>
<dbReference type="GO" id="GO:0006529">
    <property type="term" value="P:asparagine biosynthetic process"/>
    <property type="evidence" value="ECO:0007669"/>
    <property type="project" value="UniProtKB-KW"/>
</dbReference>
<evidence type="ECO:0000256" key="8">
    <source>
        <dbReference type="ARBA" id="ARBA00022962"/>
    </source>
</evidence>
<dbReference type="InterPro" id="IPR017932">
    <property type="entry name" value="GATase_2_dom"/>
</dbReference>
<comment type="similarity">
    <text evidence="1">Belongs to the asparagine synthetase family.</text>
</comment>
<feature type="domain" description="Glutamine amidotransferase type-2" evidence="14">
    <location>
        <begin position="2"/>
        <end position="183"/>
    </location>
</feature>
<evidence type="ECO:0000256" key="6">
    <source>
        <dbReference type="ARBA" id="ARBA00022840"/>
    </source>
</evidence>
<dbReference type="PANTHER" id="PTHR11772">
    <property type="entry name" value="ASPARAGINE SYNTHETASE"/>
    <property type="match status" value="1"/>
</dbReference>
<keyword evidence="6 12" id="KW-0067">ATP-binding</keyword>
<accession>A0A942A298</accession>
<dbReference type="AlphaFoldDB" id="A0A942A298"/>
<dbReference type="Pfam" id="PF13537">
    <property type="entry name" value="GATase_7"/>
    <property type="match status" value="1"/>
</dbReference>
<dbReference type="GO" id="GO:0004066">
    <property type="term" value="F:asparagine synthase (glutamine-hydrolyzing) activity"/>
    <property type="evidence" value="ECO:0007669"/>
    <property type="project" value="UniProtKB-EC"/>
</dbReference>